<feature type="region of interest" description="Disordered" evidence="1">
    <location>
        <begin position="1"/>
        <end position="21"/>
    </location>
</feature>
<dbReference type="OrthoDB" id="67388at2759"/>
<organism evidence="2 3">
    <name type="scientific">Ancylostoma caninum</name>
    <name type="common">Dog hookworm</name>
    <dbReference type="NCBI Taxonomy" id="29170"/>
    <lineage>
        <taxon>Eukaryota</taxon>
        <taxon>Metazoa</taxon>
        <taxon>Ecdysozoa</taxon>
        <taxon>Nematoda</taxon>
        <taxon>Chromadorea</taxon>
        <taxon>Rhabditida</taxon>
        <taxon>Rhabditina</taxon>
        <taxon>Rhabditomorpha</taxon>
        <taxon>Strongyloidea</taxon>
        <taxon>Ancylostomatidae</taxon>
        <taxon>Ancylostomatinae</taxon>
        <taxon>Ancylostoma</taxon>
    </lineage>
</organism>
<evidence type="ECO:0000256" key="1">
    <source>
        <dbReference type="SAM" id="MobiDB-lite"/>
    </source>
</evidence>
<evidence type="ECO:0000313" key="2">
    <source>
        <dbReference type="EMBL" id="RCN23957.1"/>
    </source>
</evidence>
<protein>
    <submittedName>
        <fullName evidence="2">Uncharacterized protein</fullName>
    </submittedName>
</protein>
<dbReference type="AlphaFoldDB" id="A0A368F194"/>
<evidence type="ECO:0000313" key="3">
    <source>
        <dbReference type="Proteomes" id="UP000252519"/>
    </source>
</evidence>
<comment type="caution">
    <text evidence="2">The sequence shown here is derived from an EMBL/GenBank/DDBJ whole genome shotgun (WGS) entry which is preliminary data.</text>
</comment>
<name>A0A368F194_ANCCA</name>
<dbReference type="EMBL" id="JOJR01024567">
    <property type="protein sequence ID" value="RCN23957.1"/>
    <property type="molecule type" value="Genomic_DNA"/>
</dbReference>
<accession>A0A368F194</accession>
<sequence length="107" mass="12054">MRVKDLLNSASQNEAASPEERIQHAQTLFQNIFNILMECISEETGQIRTRANTAMGNLQDQLNECLYSSLPDLMTRGSEPQISRPNFLHCDLRQSLSSSGPFEPQIT</sequence>
<dbReference type="Proteomes" id="UP000252519">
    <property type="component" value="Unassembled WGS sequence"/>
</dbReference>
<keyword evidence="3" id="KW-1185">Reference proteome</keyword>
<reference evidence="2 3" key="1">
    <citation type="submission" date="2014-10" db="EMBL/GenBank/DDBJ databases">
        <title>Draft genome of the hookworm Ancylostoma caninum.</title>
        <authorList>
            <person name="Mitreva M."/>
        </authorList>
    </citation>
    <scope>NUCLEOTIDE SEQUENCE [LARGE SCALE GENOMIC DNA]</scope>
    <source>
        <strain evidence="2 3">Baltimore</strain>
    </source>
</reference>
<gene>
    <name evidence="2" type="ORF">ANCCAN_30354</name>
</gene>
<proteinExistence type="predicted"/>